<comment type="similarity">
    <text evidence="1 7">Belongs to the glycosyl hydrolase 5 (cellulase A) family.</text>
</comment>
<evidence type="ECO:0000256" key="2">
    <source>
        <dbReference type="ARBA" id="ARBA00022801"/>
    </source>
</evidence>
<evidence type="ECO:0000259" key="8">
    <source>
        <dbReference type="Pfam" id="PF00150"/>
    </source>
</evidence>
<keyword evidence="3" id="KW-0136">Cellulose degradation</keyword>
<organism evidence="9 10">
    <name type="scientific">Lacibacter luteus</name>
    <dbReference type="NCBI Taxonomy" id="2508719"/>
    <lineage>
        <taxon>Bacteria</taxon>
        <taxon>Pseudomonadati</taxon>
        <taxon>Bacteroidota</taxon>
        <taxon>Chitinophagia</taxon>
        <taxon>Chitinophagales</taxon>
        <taxon>Chitinophagaceae</taxon>
        <taxon>Lacibacter</taxon>
    </lineage>
</organism>
<gene>
    <name evidence="9" type="ORF">ESA94_21090</name>
</gene>
<dbReference type="AlphaFoldDB" id="A0A4Q1CDL5"/>
<dbReference type="GO" id="GO:0030245">
    <property type="term" value="P:cellulose catabolic process"/>
    <property type="evidence" value="ECO:0007669"/>
    <property type="project" value="UniProtKB-KW"/>
</dbReference>
<evidence type="ECO:0000256" key="4">
    <source>
        <dbReference type="ARBA" id="ARBA00023277"/>
    </source>
</evidence>
<evidence type="ECO:0000256" key="5">
    <source>
        <dbReference type="ARBA" id="ARBA00023295"/>
    </source>
</evidence>
<keyword evidence="5 7" id="KW-0326">Glycosidase</keyword>
<dbReference type="Proteomes" id="UP000290204">
    <property type="component" value="Unassembled WGS sequence"/>
</dbReference>
<dbReference type="PROSITE" id="PS51257">
    <property type="entry name" value="PROKAR_LIPOPROTEIN"/>
    <property type="match status" value="1"/>
</dbReference>
<proteinExistence type="inferred from homology"/>
<dbReference type="InterPro" id="IPR001547">
    <property type="entry name" value="Glyco_hydro_5"/>
</dbReference>
<dbReference type="RefSeq" id="WP_129132950.1">
    <property type="nucleotide sequence ID" value="NZ_SDHW01000011.1"/>
</dbReference>
<dbReference type="PANTHER" id="PTHR31297">
    <property type="entry name" value="GLUCAN ENDO-1,6-BETA-GLUCOSIDASE B"/>
    <property type="match status" value="1"/>
</dbReference>
<keyword evidence="2 7" id="KW-0378">Hydrolase</keyword>
<dbReference type="InterPro" id="IPR018087">
    <property type="entry name" value="Glyco_hydro_5_CS"/>
</dbReference>
<dbReference type="EMBL" id="SDHW01000011">
    <property type="protein sequence ID" value="RXK57430.1"/>
    <property type="molecule type" value="Genomic_DNA"/>
</dbReference>
<evidence type="ECO:0000256" key="3">
    <source>
        <dbReference type="ARBA" id="ARBA00023001"/>
    </source>
</evidence>
<keyword evidence="10" id="KW-1185">Reference proteome</keyword>
<dbReference type="PANTHER" id="PTHR31297:SF41">
    <property type="entry name" value="ENDOGLUCANASE, PUTATIVE (AFU_ORTHOLOGUE AFUA_5G01830)-RELATED"/>
    <property type="match status" value="1"/>
</dbReference>
<keyword evidence="6" id="KW-0624">Polysaccharide degradation</keyword>
<dbReference type="Pfam" id="PF00150">
    <property type="entry name" value="Cellulase"/>
    <property type="match status" value="1"/>
</dbReference>
<dbReference type="InterPro" id="IPR017853">
    <property type="entry name" value="GH"/>
</dbReference>
<dbReference type="GO" id="GO:0009986">
    <property type="term" value="C:cell surface"/>
    <property type="evidence" value="ECO:0007669"/>
    <property type="project" value="TreeGrafter"/>
</dbReference>
<dbReference type="PROSITE" id="PS00659">
    <property type="entry name" value="GLYCOSYL_HYDROL_F5"/>
    <property type="match status" value="1"/>
</dbReference>
<dbReference type="Gene3D" id="3.20.20.80">
    <property type="entry name" value="Glycosidases"/>
    <property type="match status" value="1"/>
</dbReference>
<accession>A0A4Q1CDL5</accession>
<dbReference type="InterPro" id="IPR050386">
    <property type="entry name" value="Glycosyl_hydrolase_5"/>
</dbReference>
<evidence type="ECO:0000313" key="9">
    <source>
        <dbReference type="EMBL" id="RXK57430.1"/>
    </source>
</evidence>
<evidence type="ECO:0000256" key="1">
    <source>
        <dbReference type="ARBA" id="ARBA00005641"/>
    </source>
</evidence>
<feature type="domain" description="Glycoside hydrolase family 5" evidence="8">
    <location>
        <begin position="53"/>
        <end position="350"/>
    </location>
</feature>
<evidence type="ECO:0000256" key="7">
    <source>
        <dbReference type="RuleBase" id="RU361153"/>
    </source>
</evidence>
<evidence type="ECO:0000256" key="6">
    <source>
        <dbReference type="ARBA" id="ARBA00023326"/>
    </source>
</evidence>
<reference evidence="9 10" key="1">
    <citation type="submission" date="2019-01" db="EMBL/GenBank/DDBJ databases">
        <title>Lacibacter sp. strain TTM-7.</title>
        <authorList>
            <person name="Chen W.-M."/>
        </authorList>
    </citation>
    <scope>NUCLEOTIDE SEQUENCE [LARGE SCALE GENOMIC DNA]</scope>
    <source>
        <strain evidence="9 10">TTM-7</strain>
    </source>
</reference>
<dbReference type="OrthoDB" id="9800955at2"/>
<name>A0A4Q1CDL5_9BACT</name>
<protein>
    <recommendedName>
        <fullName evidence="8">Glycoside hydrolase family 5 domain-containing protein</fullName>
    </recommendedName>
</protein>
<keyword evidence="4" id="KW-0119">Carbohydrate metabolism</keyword>
<sequence length="377" mass="43063">MKFLAITISLFCCFITGCKRDNSYEQPLLVPKQVTKGVNLIGWFNDGANPAVYETRFTQEVLAQIKAEGFTYIRIPVGRTVLFQEAYPAELNSTNAAYLDSAIKMAIDAGLAVMLDGIHADNFFERRIVTEAGFENKIINYWEAVVKRYKKYSSNDLFFELYNEPFVRNDSTVWVPDNWWAKTQEKIVAAIRKITTDHYLVLTGNRSFIKGLKAAPPVKGKNIIYNFHFYDPYLFTHQGSITSGWDHIEFAANVPYPSSPELVAPLINVTNDPQLKGFLTTYGNQRINKDSVDKWLSEAFDWSRANNVQLICNEFGTVKHAPPNDSRIRYFYDVRTILEKYKIGWGIWEFDLQFGIKNNNSGSTGLLHPELKEALGL</sequence>
<comment type="caution">
    <text evidence="9">The sequence shown here is derived from an EMBL/GenBank/DDBJ whole genome shotgun (WGS) entry which is preliminary data.</text>
</comment>
<dbReference type="GO" id="GO:0008422">
    <property type="term" value="F:beta-glucosidase activity"/>
    <property type="evidence" value="ECO:0007669"/>
    <property type="project" value="TreeGrafter"/>
</dbReference>
<dbReference type="GO" id="GO:0005576">
    <property type="term" value="C:extracellular region"/>
    <property type="evidence" value="ECO:0007669"/>
    <property type="project" value="TreeGrafter"/>
</dbReference>
<dbReference type="SUPFAM" id="SSF51445">
    <property type="entry name" value="(Trans)glycosidases"/>
    <property type="match status" value="1"/>
</dbReference>
<evidence type="ECO:0000313" key="10">
    <source>
        <dbReference type="Proteomes" id="UP000290204"/>
    </source>
</evidence>